<evidence type="ECO:0000256" key="2">
    <source>
        <dbReference type="ARBA" id="ARBA00006739"/>
    </source>
</evidence>
<keyword evidence="4 7" id="KW-1133">Transmembrane helix</keyword>
<dbReference type="EMBL" id="JAMZMH010000007">
    <property type="protein sequence ID" value="MDT0248881.1"/>
    <property type="molecule type" value="Genomic_DNA"/>
</dbReference>
<keyword evidence="3 7" id="KW-0812">Transmembrane</keyword>
<gene>
    <name evidence="10" type="ORF">RMW62_07270</name>
</gene>
<dbReference type="Gene3D" id="3.90.550.10">
    <property type="entry name" value="Spore Coat Polysaccharide Biosynthesis Protein SpsA, Chain A"/>
    <property type="match status" value="1"/>
</dbReference>
<dbReference type="InterPro" id="IPR050256">
    <property type="entry name" value="Glycosyltransferase_2"/>
</dbReference>
<comment type="similarity">
    <text evidence="2">Belongs to the glycosyltransferase 2 family.</text>
</comment>
<comment type="caution">
    <text evidence="10">The sequence shown here is derived from an EMBL/GenBank/DDBJ whole genome shotgun (WGS) entry which is preliminary data.</text>
</comment>
<sequence>MGEAPGRASGNRTAAATSPRVLPRVVAPANRTAANRTVVNRAASERPRAAVALVVLIPAYKPDERLAVLVARLREARRDCAVLVVDDGSGPQYAPFFSAARTRGAEVVSSPVNQGKGQALRTGLAHAAVTWPDADMVCADADGQHTPSDIEAVAARVRETGHMTLGVRRFTGPVPLRSRIGNNVTALLFRGATGWRLGDTQTGLRGYPAGQLAWLQEVPGDRYEYELSALLRAHELGMAVEQVEITTVYEPGNTSSHFRPVQDSARIYAPLLRFMGASLASFGIDWLGVMVIFAMTGSLLAAVVGARLVSGTANFFMNRRVFRARRGTVVRTAVRYAVLAVSLLAASYLALKALTAVGIPLGIAKVVGDGAIYMASYVAQRRLVFKERR</sequence>
<evidence type="ECO:0000256" key="1">
    <source>
        <dbReference type="ARBA" id="ARBA00004141"/>
    </source>
</evidence>
<feature type="domain" description="Glycosyltransferase 2-like" evidence="8">
    <location>
        <begin position="55"/>
        <end position="181"/>
    </location>
</feature>
<dbReference type="Pfam" id="PF04138">
    <property type="entry name" value="GtrA_DPMS_TM"/>
    <property type="match status" value="1"/>
</dbReference>
<evidence type="ECO:0000256" key="3">
    <source>
        <dbReference type="ARBA" id="ARBA00022692"/>
    </source>
</evidence>
<dbReference type="GO" id="GO:0000271">
    <property type="term" value="P:polysaccharide biosynthetic process"/>
    <property type="evidence" value="ECO:0007669"/>
    <property type="project" value="InterPro"/>
</dbReference>
<evidence type="ECO:0000259" key="9">
    <source>
        <dbReference type="Pfam" id="PF04138"/>
    </source>
</evidence>
<evidence type="ECO:0000259" key="8">
    <source>
        <dbReference type="Pfam" id="PF00535"/>
    </source>
</evidence>
<proteinExistence type="inferred from homology"/>
<accession>A0AAE4G343</accession>
<evidence type="ECO:0000313" key="11">
    <source>
        <dbReference type="Proteomes" id="UP001180729"/>
    </source>
</evidence>
<evidence type="ECO:0000313" key="10">
    <source>
        <dbReference type="EMBL" id="MDT0248881.1"/>
    </source>
</evidence>
<evidence type="ECO:0000256" key="5">
    <source>
        <dbReference type="ARBA" id="ARBA00023136"/>
    </source>
</evidence>
<dbReference type="AlphaFoldDB" id="A0AAE4G343"/>
<evidence type="ECO:0000256" key="7">
    <source>
        <dbReference type="SAM" id="Phobius"/>
    </source>
</evidence>
<dbReference type="InterPro" id="IPR001173">
    <property type="entry name" value="Glyco_trans_2-like"/>
</dbReference>
<dbReference type="Pfam" id="PF00535">
    <property type="entry name" value="Glycos_transf_2"/>
    <property type="match status" value="1"/>
</dbReference>
<dbReference type="RefSeq" id="WP_311372798.1">
    <property type="nucleotide sequence ID" value="NZ_JAMZMH010000007.1"/>
</dbReference>
<feature type="transmembrane region" description="Helical" evidence="7">
    <location>
        <begin position="329"/>
        <end position="351"/>
    </location>
</feature>
<feature type="domain" description="GtrA/DPMS transmembrane" evidence="9">
    <location>
        <begin position="273"/>
        <end position="385"/>
    </location>
</feature>
<evidence type="ECO:0000256" key="4">
    <source>
        <dbReference type="ARBA" id="ARBA00022989"/>
    </source>
</evidence>
<feature type="transmembrane region" description="Helical" evidence="7">
    <location>
        <begin position="286"/>
        <end position="309"/>
    </location>
</feature>
<dbReference type="InterPro" id="IPR007267">
    <property type="entry name" value="GtrA_DPMS_TM"/>
</dbReference>
<keyword evidence="5 7" id="KW-0472">Membrane</keyword>
<comment type="subcellular location">
    <subcellularLocation>
        <location evidence="1">Membrane</location>
        <topology evidence="1">Multi-pass membrane protein</topology>
    </subcellularLocation>
</comment>
<dbReference type="CDD" id="cd04179">
    <property type="entry name" value="DPM_DPG-synthase_like"/>
    <property type="match status" value="1"/>
</dbReference>
<dbReference type="PANTHER" id="PTHR48090:SF6">
    <property type="entry name" value="SLR5056 PROTEIN"/>
    <property type="match status" value="1"/>
</dbReference>
<dbReference type="InterPro" id="IPR029044">
    <property type="entry name" value="Nucleotide-diphossugar_trans"/>
</dbReference>
<name>A0AAE4G343_9ACTO</name>
<reference evidence="10" key="1">
    <citation type="submission" date="2022-06" db="EMBL/GenBank/DDBJ databases">
        <title>Draft Genome Sequences of Three Actinomyces oris Strains, Isolated from Healthy Human Feces.</title>
        <authorList>
            <person name="Ye Y."/>
            <person name="Liu C."/>
            <person name="Zhao J."/>
            <person name="Xu J."/>
            <person name="Huang H."/>
            <person name="Wang B."/>
            <person name="Wei J."/>
            <person name="Jing X."/>
        </authorList>
    </citation>
    <scope>NUCLEOTIDE SEQUENCE</scope>
    <source>
        <strain evidence="10">CNGBCC1803368</strain>
    </source>
</reference>
<evidence type="ECO:0000256" key="6">
    <source>
        <dbReference type="SAM" id="MobiDB-lite"/>
    </source>
</evidence>
<protein>
    <submittedName>
        <fullName evidence="10">Bifunctional glycosyltransferase family 2/GtrA family protein</fullName>
    </submittedName>
</protein>
<dbReference type="GO" id="GO:0016020">
    <property type="term" value="C:membrane"/>
    <property type="evidence" value="ECO:0007669"/>
    <property type="project" value="UniProtKB-SubCell"/>
</dbReference>
<dbReference type="PANTHER" id="PTHR48090">
    <property type="entry name" value="UNDECAPRENYL-PHOSPHATE 4-DEOXY-4-FORMAMIDO-L-ARABINOSE TRANSFERASE-RELATED"/>
    <property type="match status" value="1"/>
</dbReference>
<dbReference type="SUPFAM" id="SSF53448">
    <property type="entry name" value="Nucleotide-diphospho-sugar transferases"/>
    <property type="match status" value="1"/>
</dbReference>
<dbReference type="Proteomes" id="UP001180729">
    <property type="component" value="Unassembled WGS sequence"/>
</dbReference>
<feature type="region of interest" description="Disordered" evidence="6">
    <location>
        <begin position="1"/>
        <end position="21"/>
    </location>
</feature>
<feature type="transmembrane region" description="Helical" evidence="7">
    <location>
        <begin position="357"/>
        <end position="379"/>
    </location>
</feature>
<organism evidence="10 11">
    <name type="scientific">Actinomyces oris</name>
    <dbReference type="NCBI Taxonomy" id="544580"/>
    <lineage>
        <taxon>Bacteria</taxon>
        <taxon>Bacillati</taxon>
        <taxon>Actinomycetota</taxon>
        <taxon>Actinomycetes</taxon>
        <taxon>Actinomycetales</taxon>
        <taxon>Actinomycetaceae</taxon>
        <taxon>Actinomyces</taxon>
    </lineage>
</organism>